<feature type="compositionally biased region" description="Pro residues" evidence="5">
    <location>
        <begin position="129"/>
        <end position="140"/>
    </location>
</feature>
<dbReference type="Proteomes" id="UP000672097">
    <property type="component" value="Unassembled WGS sequence"/>
</dbReference>
<keyword evidence="7" id="KW-1185">Reference proteome</keyword>
<protein>
    <submittedName>
        <fullName evidence="6">Energy transducer TonB</fullName>
    </submittedName>
</protein>
<dbReference type="EMBL" id="JAGQDG010000003">
    <property type="protein sequence ID" value="MBQ0935521.1"/>
    <property type="molecule type" value="Genomic_DNA"/>
</dbReference>
<evidence type="ECO:0000256" key="1">
    <source>
        <dbReference type="ARBA" id="ARBA00004167"/>
    </source>
</evidence>
<gene>
    <name evidence="6" type="ORF">KAK11_09300</name>
</gene>
<organism evidence="6 7">
    <name type="scientific">Ideonella paludis</name>
    <dbReference type="NCBI Taxonomy" id="1233411"/>
    <lineage>
        <taxon>Bacteria</taxon>
        <taxon>Pseudomonadati</taxon>
        <taxon>Pseudomonadota</taxon>
        <taxon>Betaproteobacteria</taxon>
        <taxon>Burkholderiales</taxon>
        <taxon>Sphaerotilaceae</taxon>
        <taxon>Ideonella</taxon>
    </lineage>
</organism>
<evidence type="ECO:0000313" key="7">
    <source>
        <dbReference type="Proteomes" id="UP000672097"/>
    </source>
</evidence>
<evidence type="ECO:0000256" key="2">
    <source>
        <dbReference type="ARBA" id="ARBA00022692"/>
    </source>
</evidence>
<keyword evidence="2" id="KW-0812">Transmembrane</keyword>
<accession>A0ABS5DWL7</accession>
<dbReference type="SUPFAM" id="SSF74653">
    <property type="entry name" value="TolA/TonB C-terminal domain"/>
    <property type="match status" value="1"/>
</dbReference>
<evidence type="ECO:0000313" key="6">
    <source>
        <dbReference type="EMBL" id="MBQ0935521.1"/>
    </source>
</evidence>
<reference evidence="6 7" key="1">
    <citation type="submission" date="2021-04" db="EMBL/GenBank/DDBJ databases">
        <title>The genome sequence of type strain Ideonella paludis KCTC 32238.</title>
        <authorList>
            <person name="Liu Y."/>
        </authorList>
    </citation>
    <scope>NUCLEOTIDE SEQUENCE [LARGE SCALE GENOMIC DNA]</scope>
    <source>
        <strain evidence="6 7">KCTC 32238</strain>
    </source>
</reference>
<name>A0ABS5DWL7_9BURK</name>
<dbReference type="Gene3D" id="3.30.1150.10">
    <property type="match status" value="1"/>
</dbReference>
<dbReference type="RefSeq" id="WP_210808543.1">
    <property type="nucleotide sequence ID" value="NZ_JAGQDG010000003.1"/>
</dbReference>
<proteinExistence type="predicted"/>
<evidence type="ECO:0000256" key="5">
    <source>
        <dbReference type="SAM" id="MobiDB-lite"/>
    </source>
</evidence>
<keyword evidence="3" id="KW-1133">Transmembrane helix</keyword>
<sequence length="298" mass="33284">MSRLRAAFSNVTPMSVAVVLSALVHIALLTVRFVDPERFNRIFQDTPMEVILVNARSEEALNSKAQAIAQATLAGGGEAEQGRATSPLPPSMVEQFGDAAEDAHQRQIDQMQDVQQQLLAQIRREVALLPPPDPMRPLPTPEESQREERRRQMLRMLAEIEKRINEENARPKKRYISPATREEVYAVYYDNLRRKIEDRGTRDFPTYQGQKLYGELTMNITINAAGDVIEAEIIRPAKSKHLNRHAMAIVHAAGPFGAFSPAMRSQADEIVVTSRFRFTANEGLETSLSAGNSGRPAP</sequence>
<comment type="caution">
    <text evidence="6">The sequence shown here is derived from an EMBL/GenBank/DDBJ whole genome shotgun (WGS) entry which is preliminary data.</text>
</comment>
<comment type="subcellular location">
    <subcellularLocation>
        <location evidence="1">Membrane</location>
        <topology evidence="1">Single-pass membrane protein</topology>
    </subcellularLocation>
</comment>
<evidence type="ECO:0000256" key="4">
    <source>
        <dbReference type="ARBA" id="ARBA00023136"/>
    </source>
</evidence>
<evidence type="ECO:0000256" key="3">
    <source>
        <dbReference type="ARBA" id="ARBA00022989"/>
    </source>
</evidence>
<dbReference type="NCBIfam" id="TIGR01352">
    <property type="entry name" value="tonB_Cterm"/>
    <property type="match status" value="1"/>
</dbReference>
<dbReference type="InterPro" id="IPR006260">
    <property type="entry name" value="TonB/TolA_C"/>
</dbReference>
<feature type="region of interest" description="Disordered" evidence="5">
    <location>
        <begin position="129"/>
        <end position="148"/>
    </location>
</feature>
<keyword evidence="4" id="KW-0472">Membrane</keyword>